<evidence type="ECO:0000313" key="5">
    <source>
        <dbReference type="Proteomes" id="UP000660668"/>
    </source>
</evidence>
<dbReference type="InterPro" id="IPR015421">
    <property type="entry name" value="PyrdxlP-dep_Trfase_major"/>
</dbReference>
<dbReference type="PANTHER" id="PTHR43713:SF3">
    <property type="entry name" value="GLUTAMATE-1-SEMIALDEHYDE 2,1-AMINOMUTASE 1, CHLOROPLASTIC-RELATED"/>
    <property type="match status" value="1"/>
</dbReference>
<dbReference type="RefSeq" id="WP_194697873.1">
    <property type="nucleotide sequence ID" value="NZ_JADKPO010000030.1"/>
</dbReference>
<proteinExistence type="inferred from homology"/>
<dbReference type="SUPFAM" id="SSF53383">
    <property type="entry name" value="PLP-dependent transferases"/>
    <property type="match status" value="1"/>
</dbReference>
<evidence type="ECO:0000256" key="2">
    <source>
        <dbReference type="ARBA" id="ARBA00022898"/>
    </source>
</evidence>
<dbReference type="InterPro" id="IPR015422">
    <property type="entry name" value="PyrdxlP-dep_Trfase_small"/>
</dbReference>
<comment type="caution">
    <text evidence="4">The sequence shown here is derived from an EMBL/GenBank/DDBJ whole genome shotgun (WGS) entry which is preliminary data.</text>
</comment>
<dbReference type="GO" id="GO:0008483">
    <property type="term" value="F:transaminase activity"/>
    <property type="evidence" value="ECO:0007669"/>
    <property type="project" value="UniProtKB-KW"/>
</dbReference>
<dbReference type="InterPro" id="IPR015424">
    <property type="entry name" value="PyrdxlP-dep_Trfase"/>
</dbReference>
<dbReference type="Pfam" id="PF00202">
    <property type="entry name" value="Aminotran_3"/>
    <property type="match status" value="1"/>
</dbReference>
<dbReference type="PANTHER" id="PTHR43713">
    <property type="entry name" value="GLUTAMATE-1-SEMIALDEHYDE 2,1-AMINOMUTASE"/>
    <property type="match status" value="1"/>
</dbReference>
<keyword evidence="5" id="KW-1185">Reference proteome</keyword>
<protein>
    <submittedName>
        <fullName evidence="4">Aminotransferase class III-fold pyridoxal phosphate-dependent enzyme</fullName>
    </submittedName>
</protein>
<dbReference type="EMBL" id="JADKPO010000030">
    <property type="protein sequence ID" value="MBF4769730.1"/>
    <property type="molecule type" value="Genomic_DNA"/>
</dbReference>
<keyword evidence="4" id="KW-0808">Transferase</keyword>
<evidence type="ECO:0000256" key="1">
    <source>
        <dbReference type="ARBA" id="ARBA00001933"/>
    </source>
</evidence>
<evidence type="ECO:0000313" key="4">
    <source>
        <dbReference type="EMBL" id="MBF4769730.1"/>
    </source>
</evidence>
<comment type="cofactor">
    <cofactor evidence="1">
        <name>pyridoxal 5'-phosphate</name>
        <dbReference type="ChEBI" id="CHEBI:597326"/>
    </cofactor>
</comment>
<gene>
    <name evidence="4" type="ORF">ISU10_18325</name>
</gene>
<organism evidence="4 5">
    <name type="scientific">Nocardioides agariphilus</name>
    <dbReference type="NCBI Taxonomy" id="433664"/>
    <lineage>
        <taxon>Bacteria</taxon>
        <taxon>Bacillati</taxon>
        <taxon>Actinomycetota</taxon>
        <taxon>Actinomycetes</taxon>
        <taxon>Propionibacteriales</taxon>
        <taxon>Nocardioidaceae</taxon>
        <taxon>Nocardioides</taxon>
    </lineage>
</organism>
<sequence>MGASQVDPGRVAELKGREDATFVERRPRTMELWKSGQAVMPNGVPMSWLRTSYDHPPLFIESATGSRLRDVDGHEYADFNIADMSMFTGYGPAPVVAAVSRQVAMGSQYLLPTEDSIWVAGELARRYGLPKWQFTLAATSANTEVIRIARSITGREKVLFFEGKYHGHFDDVLVELDDGRLVPEEAGLPHDVTARTLIVPFNDLDALERALAGCEVAVVITEPAPTNNVGLLMPDDSFHAGLREVTRRTGTLLAYDETHTQVVGPGGLTRMWALASDFVTVGKSIAAGIPLGAYGMTEEVAAVLQRPGGRDDDTPQVAVGGTLFGNPLSMAAARAAMSEVLTEEAYAHSQRLGSRLADGIEGIVASAGLDWTTHRFWPRSGLSFCPVLPRTASEAKATLDVPLRRLMRVYLANRGVWEAIIGAGPTCSVAATDEDVDAYVDALGALIAELV</sequence>
<dbReference type="InterPro" id="IPR005814">
    <property type="entry name" value="Aminotrans_3"/>
</dbReference>
<dbReference type="Gene3D" id="3.40.640.10">
    <property type="entry name" value="Type I PLP-dependent aspartate aminotransferase-like (Major domain)"/>
    <property type="match status" value="1"/>
</dbReference>
<dbReference type="NCBIfam" id="NF005453">
    <property type="entry name" value="PRK07046.1"/>
    <property type="match status" value="1"/>
</dbReference>
<comment type="similarity">
    <text evidence="3">Belongs to the class-III pyridoxal-phosphate-dependent aminotransferase family.</text>
</comment>
<keyword evidence="2 3" id="KW-0663">Pyridoxal phosphate</keyword>
<reference evidence="4" key="1">
    <citation type="submission" date="2020-11" db="EMBL/GenBank/DDBJ databases">
        <title>Nocardioides cynanchi sp. nov., isolated from soil of rhizosphere of Cynanchum wilfordii.</title>
        <authorList>
            <person name="Lee J.-S."/>
            <person name="Suh M.K."/>
            <person name="Kim J.-S."/>
        </authorList>
    </citation>
    <scope>NUCLEOTIDE SEQUENCE</scope>
    <source>
        <strain evidence="4">KCTC 19276</strain>
    </source>
</reference>
<accession>A0A930VRX0</accession>
<dbReference type="Gene3D" id="3.90.1150.10">
    <property type="entry name" value="Aspartate Aminotransferase, domain 1"/>
    <property type="match status" value="1"/>
</dbReference>
<name>A0A930VRX0_9ACTN</name>
<dbReference type="GO" id="GO:0030170">
    <property type="term" value="F:pyridoxal phosphate binding"/>
    <property type="evidence" value="ECO:0007669"/>
    <property type="project" value="InterPro"/>
</dbReference>
<evidence type="ECO:0000256" key="3">
    <source>
        <dbReference type="RuleBase" id="RU003560"/>
    </source>
</evidence>
<dbReference type="Proteomes" id="UP000660668">
    <property type="component" value="Unassembled WGS sequence"/>
</dbReference>
<dbReference type="AlphaFoldDB" id="A0A930VRX0"/>
<keyword evidence="4" id="KW-0032">Aminotransferase</keyword>